<dbReference type="AlphaFoldDB" id="A0A6M3L1X8"/>
<organism evidence="1">
    <name type="scientific">viral metagenome</name>
    <dbReference type="NCBI Taxonomy" id="1070528"/>
    <lineage>
        <taxon>unclassified sequences</taxon>
        <taxon>metagenomes</taxon>
        <taxon>organismal metagenomes</taxon>
    </lineage>
</organism>
<proteinExistence type="predicted"/>
<name>A0A6M3L1X8_9ZZZZ</name>
<accession>A0A6M3L1X8</accession>
<sequence length="101" mass="10689">MAKVMIQPDREIVAIVAGEWSQTTSGAMVNGAGARLLMYDGCELVDLRDLPAAVESEIQARIGQNVKAVDDGKAAGSLGYLDDGRVTDTKPEGVDVRAVDR</sequence>
<reference evidence="1" key="1">
    <citation type="submission" date="2020-03" db="EMBL/GenBank/DDBJ databases">
        <title>The deep terrestrial virosphere.</title>
        <authorList>
            <person name="Holmfeldt K."/>
            <person name="Nilsson E."/>
            <person name="Simone D."/>
            <person name="Lopez-Fernandez M."/>
            <person name="Wu X."/>
            <person name="de Brujin I."/>
            <person name="Lundin D."/>
            <person name="Andersson A."/>
            <person name="Bertilsson S."/>
            <person name="Dopson M."/>
        </authorList>
    </citation>
    <scope>NUCLEOTIDE SEQUENCE</scope>
    <source>
        <strain evidence="1">MM415B02899</strain>
    </source>
</reference>
<evidence type="ECO:0000313" key="1">
    <source>
        <dbReference type="EMBL" id="QJA87731.1"/>
    </source>
</evidence>
<gene>
    <name evidence="1" type="ORF">MM415B02899_0003</name>
</gene>
<dbReference type="EMBL" id="MT142729">
    <property type="protein sequence ID" value="QJA87731.1"/>
    <property type="molecule type" value="Genomic_DNA"/>
</dbReference>
<protein>
    <submittedName>
        <fullName evidence="1">Uncharacterized protein</fullName>
    </submittedName>
</protein>